<dbReference type="EMBL" id="SWBR01000001">
    <property type="protein sequence ID" value="TKC12632.1"/>
    <property type="molecule type" value="Genomic_DNA"/>
</dbReference>
<evidence type="ECO:0000256" key="8">
    <source>
        <dbReference type="SAM" id="SignalP"/>
    </source>
</evidence>
<dbReference type="InterPro" id="IPR050314">
    <property type="entry name" value="Glycosyl_Hydrlase_18"/>
</dbReference>
<sequence length="356" mass="38706">MKLKNILFALTVVLTIASCSKKSDPTPTPTPPTPNPPSIPTPPTRTPWVAGTFKIVAYMPGYRDPATVDDSKYKMITHLFFAFLNVNPTGDGSVIALTTTENTRFNTVKAKAQANNVKFGISVMGAETIFATIAASSTARNNFVNNVVNFAKTNGLDGVDIDWEYPRTVAGNPNTDFTTLMAQLSVALHNENKFLSAAITPAVYTSTNKDAIAQDAYQYVDFFNIMQYDGGVGYDAADPLNHATYKMSVNSLNTWIDTKKMPREKAIVGIPLYGKSSGGTSKGYRDIEASGANVYLNLATVGGVDYGYNGIQLIWQKAQLAKDRANGIMFWEFSHDSNTSNSLIKAANDQLGRPYN</sequence>
<evidence type="ECO:0000256" key="1">
    <source>
        <dbReference type="ARBA" id="ARBA00000822"/>
    </source>
</evidence>
<evidence type="ECO:0000259" key="9">
    <source>
        <dbReference type="PROSITE" id="PS51910"/>
    </source>
</evidence>
<evidence type="ECO:0000256" key="4">
    <source>
        <dbReference type="ARBA" id="ARBA00023295"/>
    </source>
</evidence>
<protein>
    <recommendedName>
        <fullName evidence="2">chitinase</fullName>
        <ecNumber evidence="2">3.2.1.14</ecNumber>
    </recommendedName>
</protein>
<feature type="chain" id="PRO_5020407609" description="chitinase" evidence="8">
    <location>
        <begin position="24"/>
        <end position="356"/>
    </location>
</feature>
<dbReference type="InterPro" id="IPR001223">
    <property type="entry name" value="Glyco_hydro18_cat"/>
</dbReference>
<dbReference type="InterPro" id="IPR011583">
    <property type="entry name" value="Chitinase_II/V-like_cat"/>
</dbReference>
<dbReference type="SMART" id="SM00636">
    <property type="entry name" value="Glyco_18"/>
    <property type="match status" value="1"/>
</dbReference>
<proteinExistence type="inferred from homology"/>
<dbReference type="OrthoDB" id="9775889at2"/>
<dbReference type="GO" id="GO:0005576">
    <property type="term" value="C:extracellular region"/>
    <property type="evidence" value="ECO:0007669"/>
    <property type="project" value="TreeGrafter"/>
</dbReference>
<feature type="signal peptide" evidence="8">
    <location>
        <begin position="1"/>
        <end position="23"/>
    </location>
</feature>
<comment type="similarity">
    <text evidence="6">Belongs to the glycosyl hydrolase 18 family.</text>
</comment>
<comment type="caution">
    <text evidence="10">The sequence shown here is derived from an EMBL/GenBank/DDBJ whole genome shotgun (WGS) entry which is preliminary data.</text>
</comment>
<dbReference type="PROSITE" id="PS51257">
    <property type="entry name" value="PROKAR_LIPOPROTEIN"/>
    <property type="match status" value="1"/>
</dbReference>
<dbReference type="GO" id="GO:0005975">
    <property type="term" value="P:carbohydrate metabolic process"/>
    <property type="evidence" value="ECO:0007669"/>
    <property type="project" value="InterPro"/>
</dbReference>
<dbReference type="InterPro" id="IPR001579">
    <property type="entry name" value="Glyco_hydro_18_chit_AS"/>
</dbReference>
<keyword evidence="4 5" id="KW-0326">Glycosidase</keyword>
<evidence type="ECO:0000256" key="6">
    <source>
        <dbReference type="RuleBase" id="RU004453"/>
    </source>
</evidence>
<accession>A0A4V5P0E7</accession>
<dbReference type="PANTHER" id="PTHR11177">
    <property type="entry name" value="CHITINASE"/>
    <property type="match status" value="1"/>
</dbReference>
<dbReference type="Gene3D" id="3.40.5.30">
    <property type="entry name" value="(Trans)glycosidases - domain 2"/>
    <property type="match status" value="1"/>
</dbReference>
<evidence type="ECO:0000313" key="10">
    <source>
        <dbReference type="EMBL" id="TKC12632.1"/>
    </source>
</evidence>
<dbReference type="RefSeq" id="WP_136838757.1">
    <property type="nucleotide sequence ID" value="NZ_SWBR01000001.1"/>
</dbReference>
<dbReference type="GO" id="GO:0008061">
    <property type="term" value="F:chitin binding"/>
    <property type="evidence" value="ECO:0007669"/>
    <property type="project" value="InterPro"/>
</dbReference>
<evidence type="ECO:0000256" key="2">
    <source>
        <dbReference type="ARBA" id="ARBA00012729"/>
    </source>
</evidence>
<name>A0A4V5P0E7_9SPHI</name>
<keyword evidence="3 5" id="KW-0378">Hydrolase</keyword>
<dbReference type="PANTHER" id="PTHR11177:SF317">
    <property type="entry name" value="CHITINASE 12-RELATED"/>
    <property type="match status" value="1"/>
</dbReference>
<evidence type="ECO:0000256" key="7">
    <source>
        <dbReference type="SAM" id="MobiDB-lite"/>
    </source>
</evidence>
<keyword evidence="8" id="KW-0732">Signal</keyword>
<dbReference type="AlphaFoldDB" id="A0A4V5P0E7"/>
<comment type="catalytic activity">
    <reaction evidence="1">
        <text>Random endo-hydrolysis of N-acetyl-beta-D-glucosaminide (1-&gt;4)-beta-linkages in chitin and chitodextrins.</text>
        <dbReference type="EC" id="3.2.1.14"/>
    </reaction>
</comment>
<dbReference type="GO" id="GO:0006032">
    <property type="term" value="P:chitin catabolic process"/>
    <property type="evidence" value="ECO:0007669"/>
    <property type="project" value="TreeGrafter"/>
</dbReference>
<dbReference type="Gene3D" id="3.20.20.80">
    <property type="entry name" value="Glycosidases"/>
    <property type="match status" value="1"/>
</dbReference>
<evidence type="ECO:0000256" key="5">
    <source>
        <dbReference type="RuleBase" id="RU000489"/>
    </source>
</evidence>
<reference evidence="10 11" key="1">
    <citation type="submission" date="2019-04" db="EMBL/GenBank/DDBJ databases">
        <title>Pedobacter sp. RP-3-22 sp. nov., isolated from Arctic soil.</title>
        <authorList>
            <person name="Dahal R.H."/>
            <person name="Kim D.-U."/>
        </authorList>
    </citation>
    <scope>NUCLEOTIDE SEQUENCE [LARGE SCALE GENOMIC DNA]</scope>
    <source>
        <strain evidence="10 11">RP-3-22</strain>
    </source>
</reference>
<dbReference type="GO" id="GO:0008843">
    <property type="term" value="F:endochitinase activity"/>
    <property type="evidence" value="ECO:0007669"/>
    <property type="project" value="UniProtKB-EC"/>
</dbReference>
<keyword evidence="11" id="KW-1185">Reference proteome</keyword>
<feature type="region of interest" description="Disordered" evidence="7">
    <location>
        <begin position="21"/>
        <end position="44"/>
    </location>
</feature>
<dbReference type="EC" id="3.2.1.14" evidence="2"/>
<feature type="domain" description="GH18" evidence="9">
    <location>
        <begin position="53"/>
        <end position="354"/>
    </location>
</feature>
<dbReference type="SUPFAM" id="SSF51445">
    <property type="entry name" value="(Trans)glycosidases"/>
    <property type="match status" value="1"/>
</dbReference>
<feature type="compositionally biased region" description="Pro residues" evidence="7">
    <location>
        <begin position="26"/>
        <end position="44"/>
    </location>
</feature>
<gene>
    <name evidence="10" type="ORF">FA048_03160</name>
</gene>
<dbReference type="PROSITE" id="PS51910">
    <property type="entry name" value="GH18_2"/>
    <property type="match status" value="1"/>
</dbReference>
<dbReference type="Proteomes" id="UP000309488">
    <property type="component" value="Unassembled WGS sequence"/>
</dbReference>
<organism evidence="10 11">
    <name type="scientific">Pedobacter polaris</name>
    <dbReference type="NCBI Taxonomy" id="2571273"/>
    <lineage>
        <taxon>Bacteria</taxon>
        <taxon>Pseudomonadati</taxon>
        <taxon>Bacteroidota</taxon>
        <taxon>Sphingobacteriia</taxon>
        <taxon>Sphingobacteriales</taxon>
        <taxon>Sphingobacteriaceae</taxon>
        <taxon>Pedobacter</taxon>
    </lineage>
</organism>
<dbReference type="Pfam" id="PF00704">
    <property type="entry name" value="Glyco_hydro_18"/>
    <property type="match status" value="1"/>
</dbReference>
<dbReference type="PROSITE" id="PS01095">
    <property type="entry name" value="GH18_1"/>
    <property type="match status" value="1"/>
</dbReference>
<evidence type="ECO:0000256" key="3">
    <source>
        <dbReference type="ARBA" id="ARBA00022801"/>
    </source>
</evidence>
<dbReference type="InterPro" id="IPR017853">
    <property type="entry name" value="GH"/>
</dbReference>
<evidence type="ECO:0000313" key="11">
    <source>
        <dbReference type="Proteomes" id="UP000309488"/>
    </source>
</evidence>